<dbReference type="OrthoDB" id="271303at2759"/>
<dbReference type="GO" id="GO:0050201">
    <property type="term" value="F:fucokinase activity"/>
    <property type="evidence" value="ECO:0007669"/>
    <property type="project" value="TreeGrafter"/>
</dbReference>
<evidence type="ECO:0000256" key="1">
    <source>
        <dbReference type="ARBA" id="ARBA00022679"/>
    </source>
</evidence>
<keyword evidence="3 7" id="KW-0418">Kinase</keyword>
<dbReference type="InterPro" id="IPR020568">
    <property type="entry name" value="Ribosomal_Su5_D2-typ_SF"/>
</dbReference>
<keyword evidence="4" id="KW-0067">ATP-binding</keyword>
<dbReference type="PANTHER" id="PTHR32463">
    <property type="entry name" value="L-FUCOSE KINASE"/>
    <property type="match status" value="1"/>
</dbReference>
<dbReference type="EMBL" id="MLAK01000577">
    <property type="protein sequence ID" value="OHT11864.1"/>
    <property type="molecule type" value="Genomic_DNA"/>
</dbReference>
<dbReference type="InterPro" id="IPR036554">
    <property type="entry name" value="GHMP_kinase_C_sf"/>
</dbReference>
<dbReference type="Pfam" id="PF07959">
    <property type="entry name" value="Fucose_pyrophosphorylase"/>
    <property type="match status" value="1"/>
</dbReference>
<evidence type="ECO:0000259" key="6">
    <source>
        <dbReference type="Pfam" id="PF07959"/>
    </source>
</evidence>
<reference evidence="7" key="1">
    <citation type="submission" date="2016-10" db="EMBL/GenBank/DDBJ databases">
        <authorList>
            <person name="Benchimol M."/>
            <person name="Almeida L.G."/>
            <person name="Vasconcelos A.T."/>
            <person name="Perreira-Neves A."/>
            <person name="Rosa I.A."/>
            <person name="Tasca T."/>
            <person name="Bogo M.R."/>
            <person name="de Souza W."/>
        </authorList>
    </citation>
    <scope>NUCLEOTIDE SEQUENCE [LARGE SCALE GENOMIC DNA]</scope>
    <source>
        <strain evidence="7">K</strain>
    </source>
</reference>
<comment type="caution">
    <text evidence="7">The sequence shown here is derived from an EMBL/GenBank/DDBJ whole genome shotgun (WGS) entry which is preliminary data.</text>
</comment>
<dbReference type="GeneID" id="94834958"/>
<dbReference type="InterPro" id="IPR012887">
    <property type="entry name" value="GDP_fucose_pyrophosphorylase"/>
</dbReference>
<sequence>MILLAVLPERFSGGMFVLSGDVLLLFNPLQISISNSYATAISTKAPLSVGIDHGVFLSDSDNKVTEFLHKLTAEKLQEKGAVNKLGNVDLDTGMIWLSATIIDSIWKLVSTNNEVVPDKFNLFVSEQSRLNFYGDFLFPLASGATLEQYLAEAPEFQINDELIECRKQLWASLHNYTIDVKKLSPAKFIHFGTTAELRSLMTDELNEYKFLEWRPNVLTNLPADSPFTGINSYVSPKSTVGKGTFIEDANIKTNCTIGENCVISNVNLETMDITLADNTVLHVLPIIGNKFCARIFHVRDNPKKSMYFRQELTPILDHYGISEDQIYGNSSDHSFWNAALFPICDSVKESLQFAMFLQKFANKEATKEEVDKWLKTERISLTFDRADTGRIIEWQKALEDQVRVERFCEKIANDVPLQMAQKVLGSGSALQRELNRINNIAKVSNISMKMKLCKAISKLIPNTYTVAGLNSAQFEDLCYNEMRNETYRVHSSLQLSEGEPCERKKETVVSLPVRVNWGGGWSDTPPYCYDFGGAVLNAAITLQGEKPVRATAKIIPQKVVQFESKDFKETSEITNVKEIFNCANPFDSFALHKASLVVSGLIDENRPLEEQLNELGGGVYLCTHVDVPKGSGLGTSSILAGACLQALADLRGRKFSPSELCDQVLCVEQLMSTGGGWQDQIGGIINGIKLIKSKPGVVQVMKTEEVPISKEALNELNERFVLIYTGQQRLARNILREIVGKVLMREQRTMEILDQIQKLAVEMSFELERGRITEFAKLLNVHWELSKELDPGTTNTCIDYIFSCCEDMIDGKFICGAGGGGFLQVILKKGVTKAALSARLEKVFQESGVKVYDTQLI</sequence>
<evidence type="ECO:0000259" key="5">
    <source>
        <dbReference type="Pfam" id="PF00288"/>
    </source>
</evidence>
<organism evidence="7 8">
    <name type="scientific">Tritrichomonas foetus</name>
    <dbReference type="NCBI Taxonomy" id="1144522"/>
    <lineage>
        <taxon>Eukaryota</taxon>
        <taxon>Metamonada</taxon>
        <taxon>Parabasalia</taxon>
        <taxon>Tritrichomonadida</taxon>
        <taxon>Tritrichomonadidae</taxon>
        <taxon>Tritrichomonas</taxon>
    </lineage>
</organism>
<dbReference type="Gene3D" id="3.30.230.120">
    <property type="match status" value="1"/>
</dbReference>
<dbReference type="SUPFAM" id="SSF54211">
    <property type="entry name" value="Ribosomal protein S5 domain 2-like"/>
    <property type="match status" value="1"/>
</dbReference>
<evidence type="ECO:0000313" key="7">
    <source>
        <dbReference type="EMBL" id="OHT11864.1"/>
    </source>
</evidence>
<accession>A0A1J4KLP8</accession>
<dbReference type="VEuPathDB" id="TrichDB:TRFO_18550"/>
<dbReference type="SUPFAM" id="SSF51161">
    <property type="entry name" value="Trimeric LpxA-like enzymes"/>
    <property type="match status" value="1"/>
</dbReference>
<evidence type="ECO:0000256" key="4">
    <source>
        <dbReference type="ARBA" id="ARBA00022840"/>
    </source>
</evidence>
<name>A0A1J4KLP8_9EUKA</name>
<feature type="domain" description="GHMP kinase N-terminal" evidence="5">
    <location>
        <begin position="613"/>
        <end position="681"/>
    </location>
</feature>
<dbReference type="GO" id="GO:0005524">
    <property type="term" value="F:ATP binding"/>
    <property type="evidence" value="ECO:0007669"/>
    <property type="project" value="UniProtKB-KW"/>
</dbReference>
<keyword evidence="2" id="KW-0547">Nucleotide-binding</keyword>
<dbReference type="RefSeq" id="XP_068365000.1">
    <property type="nucleotide sequence ID" value="XM_068500254.1"/>
</dbReference>
<dbReference type="InterPro" id="IPR011004">
    <property type="entry name" value="Trimer_LpxA-like_sf"/>
</dbReference>
<dbReference type="GO" id="GO:0042352">
    <property type="term" value="P:GDP-L-fucose salvage"/>
    <property type="evidence" value="ECO:0007669"/>
    <property type="project" value="TreeGrafter"/>
</dbReference>
<dbReference type="PANTHER" id="PTHR32463:SF0">
    <property type="entry name" value="L-FUCOSE KINASE"/>
    <property type="match status" value="1"/>
</dbReference>
<evidence type="ECO:0000256" key="2">
    <source>
        <dbReference type="ARBA" id="ARBA00022741"/>
    </source>
</evidence>
<gene>
    <name evidence="7" type="ORF">TRFO_18550</name>
</gene>
<protein>
    <submittedName>
        <fullName evidence="7">Kinase related to galactokinase and mevalonate kinase</fullName>
    </submittedName>
</protein>
<proteinExistence type="predicted"/>
<evidence type="ECO:0000256" key="3">
    <source>
        <dbReference type="ARBA" id="ARBA00022777"/>
    </source>
</evidence>
<keyword evidence="8" id="KW-1185">Reference proteome</keyword>
<dbReference type="InterPro" id="IPR052203">
    <property type="entry name" value="GHMP_Kinase-Related"/>
</dbReference>
<dbReference type="SUPFAM" id="SSF55060">
    <property type="entry name" value="GHMP Kinase, C-terminal domain"/>
    <property type="match status" value="1"/>
</dbReference>
<dbReference type="AlphaFoldDB" id="A0A1J4KLP8"/>
<dbReference type="Pfam" id="PF00288">
    <property type="entry name" value="GHMP_kinases_N"/>
    <property type="match status" value="1"/>
</dbReference>
<keyword evidence="1" id="KW-0808">Transferase</keyword>
<dbReference type="Proteomes" id="UP000179807">
    <property type="component" value="Unassembled WGS sequence"/>
</dbReference>
<feature type="domain" description="GDP-fucose pyrophosphorylase" evidence="6">
    <location>
        <begin position="3"/>
        <end position="345"/>
    </location>
</feature>
<evidence type="ECO:0000313" key="8">
    <source>
        <dbReference type="Proteomes" id="UP000179807"/>
    </source>
</evidence>
<dbReference type="InterPro" id="IPR006204">
    <property type="entry name" value="GHMP_kinase_N_dom"/>
</dbReference>